<keyword evidence="1" id="KW-0802">TPR repeat</keyword>
<dbReference type="Gene3D" id="1.25.40.10">
    <property type="entry name" value="Tetratricopeptide repeat domain"/>
    <property type="match status" value="2"/>
</dbReference>
<dbReference type="InterPro" id="IPR019734">
    <property type="entry name" value="TPR_rpt"/>
</dbReference>
<evidence type="ECO:0000256" key="2">
    <source>
        <dbReference type="SAM" id="MobiDB-lite"/>
    </source>
</evidence>
<keyword evidence="3" id="KW-0472">Membrane</keyword>
<evidence type="ECO:0000256" key="1">
    <source>
        <dbReference type="PROSITE-ProRule" id="PRU00339"/>
    </source>
</evidence>
<dbReference type="RefSeq" id="WP_345327716.1">
    <property type="nucleotide sequence ID" value="NZ_BAABGA010000109.1"/>
</dbReference>
<feature type="repeat" description="TPR" evidence="1">
    <location>
        <begin position="320"/>
        <end position="353"/>
    </location>
</feature>
<dbReference type="SMART" id="SM00028">
    <property type="entry name" value="TPR"/>
    <property type="match status" value="3"/>
</dbReference>
<feature type="transmembrane region" description="Helical" evidence="3">
    <location>
        <begin position="44"/>
        <end position="61"/>
    </location>
</feature>
<evidence type="ECO:0000313" key="4">
    <source>
        <dbReference type="EMBL" id="GAA4470249.1"/>
    </source>
</evidence>
<keyword evidence="3" id="KW-1133">Transmembrane helix</keyword>
<dbReference type="InterPro" id="IPR011990">
    <property type="entry name" value="TPR-like_helical_dom_sf"/>
</dbReference>
<keyword evidence="3" id="KW-0812">Transmembrane</keyword>
<accession>A0ABP8NSC9</accession>
<dbReference type="PROSITE" id="PS50005">
    <property type="entry name" value="TPR"/>
    <property type="match status" value="1"/>
</dbReference>
<proteinExistence type="predicted"/>
<evidence type="ECO:0008006" key="6">
    <source>
        <dbReference type="Google" id="ProtNLM"/>
    </source>
</evidence>
<sequence length="442" mass="49100">MARNERKPRIAALAQRQPAAPQANRKETVAIGLKPTSKHNRLKIAALLAIFVVVIVAAMLVRQYQLFQFHTMAQSARAVQDWDRVATVTHLWLDRDPDSPAANLFAAEAAQHRGSFEQAAELYSRITATDPAAAHAKTQQALLYLGPLNRPALGEAALEQAIRINPQSIEAQRELLRHYGITAQRAKAFAQAREAVKNGSDSPATYIYLISFDSIVFSNGKDTNARWLQSGTNNERFEVAMLINAARAAGLGESSDALVDTSQRRAELAQQESTLLTALEKYPENLELLAILLNTYSDRGDVERVTQLLSQVPATAANDARFFRYKGWLHWMRDEFAAAEEAFRQAIAKDPYDWKSQTQLAETLRLQHRTSEAEIALNSASIGTQLRKSILGLSTIETIPIDVLEQLHRYATTMGDEVVAKRLVIRMDQIRDSATAITSNAE</sequence>
<name>A0ABP8NSC9_9BACT</name>
<evidence type="ECO:0000256" key="3">
    <source>
        <dbReference type="SAM" id="Phobius"/>
    </source>
</evidence>
<dbReference type="SUPFAM" id="SSF48452">
    <property type="entry name" value="TPR-like"/>
    <property type="match status" value="1"/>
</dbReference>
<protein>
    <recommendedName>
        <fullName evidence="6">Tetratricopeptide repeat protein</fullName>
    </recommendedName>
</protein>
<dbReference type="Proteomes" id="UP001500840">
    <property type="component" value="Unassembled WGS sequence"/>
</dbReference>
<feature type="region of interest" description="Disordered" evidence="2">
    <location>
        <begin position="1"/>
        <end position="24"/>
    </location>
</feature>
<feature type="compositionally biased region" description="Low complexity" evidence="2">
    <location>
        <begin position="10"/>
        <end position="23"/>
    </location>
</feature>
<keyword evidence="5" id="KW-1185">Reference proteome</keyword>
<organism evidence="4 5">
    <name type="scientific">Novipirellula rosea</name>
    <dbReference type="NCBI Taxonomy" id="1031540"/>
    <lineage>
        <taxon>Bacteria</taxon>
        <taxon>Pseudomonadati</taxon>
        <taxon>Planctomycetota</taxon>
        <taxon>Planctomycetia</taxon>
        <taxon>Pirellulales</taxon>
        <taxon>Pirellulaceae</taxon>
        <taxon>Novipirellula</taxon>
    </lineage>
</organism>
<evidence type="ECO:0000313" key="5">
    <source>
        <dbReference type="Proteomes" id="UP001500840"/>
    </source>
</evidence>
<gene>
    <name evidence="4" type="ORF">GCM10023156_63350</name>
</gene>
<comment type="caution">
    <text evidence="4">The sequence shown here is derived from an EMBL/GenBank/DDBJ whole genome shotgun (WGS) entry which is preliminary data.</text>
</comment>
<dbReference type="EMBL" id="BAABGA010000109">
    <property type="protein sequence ID" value="GAA4470249.1"/>
    <property type="molecule type" value="Genomic_DNA"/>
</dbReference>
<reference evidence="5" key="1">
    <citation type="journal article" date="2019" name="Int. J. Syst. Evol. Microbiol.">
        <title>The Global Catalogue of Microorganisms (GCM) 10K type strain sequencing project: providing services to taxonomists for standard genome sequencing and annotation.</title>
        <authorList>
            <consortium name="The Broad Institute Genomics Platform"/>
            <consortium name="The Broad Institute Genome Sequencing Center for Infectious Disease"/>
            <person name="Wu L."/>
            <person name="Ma J."/>
        </authorList>
    </citation>
    <scope>NUCLEOTIDE SEQUENCE [LARGE SCALE GENOMIC DNA]</scope>
    <source>
        <strain evidence="5">JCM 17759</strain>
    </source>
</reference>